<dbReference type="InterPro" id="IPR020449">
    <property type="entry name" value="Tscrpt_reg_AraC-type_HTH"/>
</dbReference>
<dbReference type="PROSITE" id="PS01124">
    <property type="entry name" value="HTH_ARAC_FAMILY_2"/>
    <property type="match status" value="1"/>
</dbReference>
<accession>A0ABP6Z936</accession>
<dbReference type="Gene3D" id="1.10.10.60">
    <property type="entry name" value="Homeodomain-like"/>
    <property type="match status" value="1"/>
</dbReference>
<evidence type="ECO:0000313" key="6">
    <source>
        <dbReference type="Proteomes" id="UP001501074"/>
    </source>
</evidence>
<feature type="domain" description="HTH araC/xylS-type" evidence="4">
    <location>
        <begin position="1"/>
        <end position="46"/>
    </location>
</feature>
<evidence type="ECO:0000256" key="2">
    <source>
        <dbReference type="ARBA" id="ARBA00023125"/>
    </source>
</evidence>
<name>A0ABP6Z936_9ACTN</name>
<dbReference type="EMBL" id="BAAAZO010000002">
    <property type="protein sequence ID" value="GAA3602478.1"/>
    <property type="molecule type" value="Genomic_DNA"/>
</dbReference>
<proteinExistence type="predicted"/>
<keyword evidence="1" id="KW-0805">Transcription regulation</keyword>
<keyword evidence="2" id="KW-0238">DNA-binding</keyword>
<dbReference type="InterPro" id="IPR009057">
    <property type="entry name" value="Homeodomain-like_sf"/>
</dbReference>
<dbReference type="InterPro" id="IPR018060">
    <property type="entry name" value="HTH_AraC"/>
</dbReference>
<protein>
    <recommendedName>
        <fullName evidence="4">HTH araC/xylS-type domain-containing protein</fullName>
    </recommendedName>
</protein>
<dbReference type="Proteomes" id="UP001501074">
    <property type="component" value="Unassembled WGS sequence"/>
</dbReference>
<organism evidence="5 6">
    <name type="scientific">Kineosporia mesophila</name>
    <dbReference type="NCBI Taxonomy" id="566012"/>
    <lineage>
        <taxon>Bacteria</taxon>
        <taxon>Bacillati</taxon>
        <taxon>Actinomycetota</taxon>
        <taxon>Actinomycetes</taxon>
        <taxon>Kineosporiales</taxon>
        <taxon>Kineosporiaceae</taxon>
        <taxon>Kineosporia</taxon>
    </lineage>
</organism>
<gene>
    <name evidence="5" type="ORF">GCM10022223_17810</name>
</gene>
<evidence type="ECO:0000256" key="1">
    <source>
        <dbReference type="ARBA" id="ARBA00023015"/>
    </source>
</evidence>
<keyword evidence="3" id="KW-0804">Transcription</keyword>
<reference evidence="6" key="1">
    <citation type="journal article" date="2019" name="Int. J. Syst. Evol. Microbiol.">
        <title>The Global Catalogue of Microorganisms (GCM) 10K type strain sequencing project: providing services to taxonomists for standard genome sequencing and annotation.</title>
        <authorList>
            <consortium name="The Broad Institute Genomics Platform"/>
            <consortium name="The Broad Institute Genome Sequencing Center for Infectious Disease"/>
            <person name="Wu L."/>
            <person name="Ma J."/>
        </authorList>
    </citation>
    <scope>NUCLEOTIDE SEQUENCE [LARGE SCALE GENOMIC DNA]</scope>
    <source>
        <strain evidence="6">JCM 16902</strain>
    </source>
</reference>
<dbReference type="SUPFAM" id="SSF46689">
    <property type="entry name" value="Homeodomain-like"/>
    <property type="match status" value="1"/>
</dbReference>
<dbReference type="PRINTS" id="PR00032">
    <property type="entry name" value="HTHARAC"/>
</dbReference>
<comment type="caution">
    <text evidence="5">The sequence shown here is derived from an EMBL/GenBank/DDBJ whole genome shotgun (WGS) entry which is preliminary data.</text>
</comment>
<keyword evidence="6" id="KW-1185">Reference proteome</keyword>
<evidence type="ECO:0000259" key="4">
    <source>
        <dbReference type="PROSITE" id="PS01124"/>
    </source>
</evidence>
<evidence type="ECO:0000313" key="5">
    <source>
        <dbReference type="EMBL" id="GAA3602478.1"/>
    </source>
</evidence>
<evidence type="ECO:0000256" key="3">
    <source>
        <dbReference type="ARBA" id="ARBA00023163"/>
    </source>
</evidence>
<sequence>MITKGRARGRAPLASIARQVGYSSEYAFPAAFSREYGVAPGRFRRA</sequence>